<dbReference type="RefSeq" id="WP_119001570.1">
    <property type="nucleotide sequence ID" value="NZ_QWGP01000052.1"/>
</dbReference>
<sequence>MLYQVRLSVTYHYARPASGGRHLLRLLPAHLPGLQEVSQDAIAISPRPAERGEFTDFFGNRTVEVAIGCDHSEIVFTAACRVDRLFEGPGPDRSGPLAALAAEIAAVRDLGPAAPHHFLPASPRIRPVTAITDHAREAMAGAATVRGAVEALGQRLYREMRFDGSATSVDTPPEEAFAHRHGVCQDFAQIMIAGLRGAGVPAAYVSGFLRTVPPPGRPRLEGADAMHAWVRAWCGRTEGWIDYDPTNRCFAGADHIVAAVGRDYGDVAPVSGILRIAGRQRTSHAVDVIPLPPG</sequence>
<evidence type="ECO:0000313" key="2">
    <source>
        <dbReference type="EMBL" id="RHZ90532.1"/>
    </source>
</evidence>
<dbReference type="SMART" id="SM00460">
    <property type="entry name" value="TGc"/>
    <property type="match status" value="1"/>
</dbReference>
<feature type="domain" description="Transglutaminase-like" evidence="1">
    <location>
        <begin position="176"/>
        <end position="247"/>
    </location>
</feature>
<dbReference type="PANTHER" id="PTHR33490">
    <property type="entry name" value="BLR5614 PROTEIN-RELATED"/>
    <property type="match status" value="1"/>
</dbReference>
<dbReference type="InterPro" id="IPR002931">
    <property type="entry name" value="Transglutaminase-like"/>
</dbReference>
<evidence type="ECO:0000313" key="3">
    <source>
        <dbReference type="Proteomes" id="UP000266305"/>
    </source>
</evidence>
<name>A0AAX1UEL0_CERSP</name>
<reference evidence="2 3" key="1">
    <citation type="submission" date="2018-08" db="EMBL/GenBank/DDBJ databases">
        <title>Draft genome sequence of Rhodobacter sphaeroides FY.</title>
        <authorList>
            <person name="Rayyan A."/>
            <person name="Meyer T.E."/>
            <person name="Kyndt J.A."/>
        </authorList>
    </citation>
    <scope>NUCLEOTIDE SEQUENCE [LARGE SCALE GENOMIC DNA]</scope>
    <source>
        <strain evidence="2 3">FY</strain>
    </source>
</reference>
<proteinExistence type="predicted"/>
<protein>
    <submittedName>
        <fullName evidence="2">Transglutaminase family protein</fullName>
    </submittedName>
</protein>
<dbReference type="SUPFAM" id="SSF54001">
    <property type="entry name" value="Cysteine proteinases"/>
    <property type="match status" value="1"/>
</dbReference>
<dbReference type="EMBL" id="QWGP01000052">
    <property type="protein sequence ID" value="RHZ90532.1"/>
    <property type="molecule type" value="Genomic_DNA"/>
</dbReference>
<dbReference type="InterPro" id="IPR013589">
    <property type="entry name" value="Bac_transglu_N"/>
</dbReference>
<evidence type="ECO:0000259" key="1">
    <source>
        <dbReference type="SMART" id="SM00460"/>
    </source>
</evidence>
<comment type="caution">
    <text evidence="2">The sequence shown here is derived from an EMBL/GenBank/DDBJ whole genome shotgun (WGS) entry which is preliminary data.</text>
</comment>
<dbReference type="Gene3D" id="3.10.620.30">
    <property type="match status" value="1"/>
</dbReference>
<dbReference type="AlphaFoldDB" id="A0AAX1UEL0"/>
<organism evidence="2 3">
    <name type="scientific">Cereibacter sphaeroides</name>
    <name type="common">Rhodobacter sphaeroides</name>
    <dbReference type="NCBI Taxonomy" id="1063"/>
    <lineage>
        <taxon>Bacteria</taxon>
        <taxon>Pseudomonadati</taxon>
        <taxon>Pseudomonadota</taxon>
        <taxon>Alphaproteobacteria</taxon>
        <taxon>Rhodobacterales</taxon>
        <taxon>Paracoccaceae</taxon>
        <taxon>Cereibacter</taxon>
    </lineage>
</organism>
<dbReference type="Pfam" id="PF01841">
    <property type="entry name" value="Transglut_core"/>
    <property type="match status" value="1"/>
</dbReference>
<accession>A0AAX1UEL0</accession>
<dbReference type="PANTHER" id="PTHR33490:SF7">
    <property type="entry name" value="BLR2979 PROTEIN"/>
    <property type="match status" value="1"/>
</dbReference>
<dbReference type="Proteomes" id="UP000266305">
    <property type="component" value="Unassembled WGS sequence"/>
</dbReference>
<gene>
    <name evidence="2" type="ORF">D1114_22775</name>
</gene>
<dbReference type="InterPro" id="IPR038765">
    <property type="entry name" value="Papain-like_cys_pep_sf"/>
</dbReference>
<dbReference type="Pfam" id="PF08379">
    <property type="entry name" value="Bact_transglu_N"/>
    <property type="match status" value="1"/>
</dbReference>